<keyword evidence="1" id="KW-0812">Transmembrane</keyword>
<feature type="transmembrane region" description="Helical" evidence="1">
    <location>
        <begin position="216"/>
        <end position="234"/>
    </location>
</feature>
<sequence length="469" mass="56054">MYNAMKHICEEHGSRKYRLLHNFDIILYLFWLGRILFIGLMYFDPETFPLYKWDYGSGYFWQNRYIFNKFLLIILIFIVLGGFLGLKTFFYQRSDQLSFQVLYDCVVFNTDQYWKSRDSDENVQIKKFRRFRHYRQQFNHDHRFLSMIKPLANRLVSIRVWLDSWLQMDRIDRKLFQQHNRMRLFPYAPIKGRNYALMFILFIDNCNYFAQVTYSILYIITALIVNKELFALTGNSMGKKLGILIEEIIFGYNDVTLIQSILLLSCLILSASLIYHFELIEMDKNFQKILNKTRNGQSITGKDLRQLRFIFEQHIRLSYYILYSDKTTWSQAFYYYALIGIPINVTLMCELIVEDMSIKTMLLFVSITSIHAVTSLIPFLTTAYVSYDFYKLNKHLPAMQLQLKRSTHLRLKLKYDDLYGRLISGRKIAHTFGTLGNLTFRGLFEAFFGYMVAFFLILGFYINEHQINQ</sequence>
<dbReference type="RefSeq" id="XP_027201849.1">
    <property type="nucleotide sequence ID" value="XM_027346048.1"/>
</dbReference>
<feature type="transmembrane region" description="Helical" evidence="1">
    <location>
        <begin position="333"/>
        <end position="353"/>
    </location>
</feature>
<accession>A0A6P6YB61</accession>
<dbReference type="AlphaFoldDB" id="A0A6P6YB61"/>
<organism evidence="2 3">
    <name type="scientific">Dermatophagoides pteronyssinus</name>
    <name type="common">European house dust mite</name>
    <dbReference type="NCBI Taxonomy" id="6956"/>
    <lineage>
        <taxon>Eukaryota</taxon>
        <taxon>Metazoa</taxon>
        <taxon>Ecdysozoa</taxon>
        <taxon>Arthropoda</taxon>
        <taxon>Chelicerata</taxon>
        <taxon>Arachnida</taxon>
        <taxon>Acari</taxon>
        <taxon>Acariformes</taxon>
        <taxon>Sarcoptiformes</taxon>
        <taxon>Astigmata</taxon>
        <taxon>Psoroptidia</taxon>
        <taxon>Analgoidea</taxon>
        <taxon>Pyroglyphidae</taxon>
        <taxon>Dermatophagoidinae</taxon>
        <taxon>Dermatophagoides</taxon>
    </lineage>
</organism>
<feature type="transmembrane region" description="Helical" evidence="1">
    <location>
        <begin position="25"/>
        <end position="43"/>
    </location>
</feature>
<feature type="transmembrane region" description="Helical" evidence="1">
    <location>
        <begin position="192"/>
        <end position="210"/>
    </location>
</feature>
<keyword evidence="1" id="KW-1133">Transmembrane helix</keyword>
<evidence type="ECO:0000256" key="1">
    <source>
        <dbReference type="SAM" id="Phobius"/>
    </source>
</evidence>
<feature type="transmembrane region" description="Helical" evidence="1">
    <location>
        <begin position="360"/>
        <end position="387"/>
    </location>
</feature>
<feature type="transmembrane region" description="Helical" evidence="1">
    <location>
        <begin position="70"/>
        <end position="90"/>
    </location>
</feature>
<reference evidence="3" key="1">
    <citation type="submission" date="2025-08" db="UniProtKB">
        <authorList>
            <consortium name="RefSeq"/>
        </authorList>
    </citation>
    <scope>IDENTIFICATION</scope>
    <source>
        <strain evidence="3">Airmid</strain>
    </source>
</reference>
<dbReference type="OrthoDB" id="6507641at2759"/>
<feature type="transmembrane region" description="Helical" evidence="1">
    <location>
        <begin position="442"/>
        <end position="462"/>
    </location>
</feature>
<dbReference type="KEGG" id="dpte:113795825"/>
<gene>
    <name evidence="3" type="primary">LOC113795825</name>
</gene>
<protein>
    <submittedName>
        <fullName evidence="3">Uncharacterized protein LOC113795825</fullName>
    </submittedName>
</protein>
<keyword evidence="2" id="KW-1185">Reference proteome</keyword>
<dbReference type="OMA" id="YMATTIF"/>
<evidence type="ECO:0000313" key="2">
    <source>
        <dbReference type="Proteomes" id="UP000515146"/>
    </source>
</evidence>
<feature type="transmembrane region" description="Helical" evidence="1">
    <location>
        <begin position="255"/>
        <end position="277"/>
    </location>
</feature>
<name>A0A6P6YB61_DERPT</name>
<proteinExistence type="predicted"/>
<dbReference type="Proteomes" id="UP000515146">
    <property type="component" value="Unplaced"/>
</dbReference>
<evidence type="ECO:0000313" key="3">
    <source>
        <dbReference type="RefSeq" id="XP_027201849.1"/>
    </source>
</evidence>
<dbReference type="InParanoid" id="A0A6P6YB61"/>
<keyword evidence="1" id="KW-0472">Membrane</keyword>